<keyword evidence="3" id="KW-1185">Reference proteome</keyword>
<dbReference type="PANTHER" id="PTHR33608">
    <property type="entry name" value="BLL2464 PROTEIN"/>
    <property type="match status" value="1"/>
</dbReference>
<accession>A0ABX7R9R8</accession>
<evidence type="ECO:0000313" key="3">
    <source>
        <dbReference type="Proteomes" id="UP000663400"/>
    </source>
</evidence>
<sequence>MTSMRAGDDHPATAGNGLTPSLAELVALRSVVTARGQARRGRFGVSGHALSPLRGRGMEYAESREYSAGDDARHIDWRLTARTGRAHTKLFQAERERLSLIVADTAPALYFGTRVRFKSVQAARAGAIAAWAGVRDGDRIAALRGSRAEAPVAPAAGPRGALRVLDALVRWYAQPPPDDAGLDVALDHAQRLLRPGSRLLVLADAQSVAAIAQRRWPALSQHHEVIVLLLTDPFEDAPPKSPLPFQVHDAQGHDTRVELDLASAAQRQAWRNEFARPMEQVLAQLPAAGVRVQALSTQAASDSWLPLLGRNRPLVA</sequence>
<dbReference type="InterPro" id="IPR002881">
    <property type="entry name" value="DUF58"/>
</dbReference>
<organism evidence="2 3">
    <name type="scientific">Lysobacter arenosi</name>
    <dbReference type="NCBI Taxonomy" id="2795387"/>
    <lineage>
        <taxon>Bacteria</taxon>
        <taxon>Pseudomonadati</taxon>
        <taxon>Pseudomonadota</taxon>
        <taxon>Gammaproteobacteria</taxon>
        <taxon>Lysobacterales</taxon>
        <taxon>Lysobacteraceae</taxon>
        <taxon>Lysobacter</taxon>
    </lineage>
</organism>
<dbReference type="RefSeq" id="WP_200604117.1">
    <property type="nucleotide sequence ID" value="NZ_CP071517.1"/>
</dbReference>
<dbReference type="PANTHER" id="PTHR33608:SF12">
    <property type="entry name" value="DUF58 DOMAIN-CONTAINING PROTEIN"/>
    <property type="match status" value="1"/>
</dbReference>
<evidence type="ECO:0000259" key="1">
    <source>
        <dbReference type="Pfam" id="PF01882"/>
    </source>
</evidence>
<evidence type="ECO:0000313" key="2">
    <source>
        <dbReference type="EMBL" id="QSX74870.1"/>
    </source>
</evidence>
<name>A0ABX7R9R8_9GAMM</name>
<dbReference type="EMBL" id="CP071517">
    <property type="protein sequence ID" value="QSX74870.1"/>
    <property type="molecule type" value="Genomic_DNA"/>
</dbReference>
<reference evidence="2 3" key="1">
    <citation type="submission" date="2021-02" db="EMBL/GenBank/DDBJ databases">
        <title>Lysobacter arenosi sp. nov., isolated from soil of gangwondo yeongwol, south Korea.</title>
        <authorList>
            <person name="Kim K.R."/>
            <person name="Kim K.H."/>
            <person name="Jeon C.O."/>
        </authorList>
    </citation>
    <scope>NUCLEOTIDE SEQUENCE [LARGE SCALE GENOMIC DNA]</scope>
    <source>
        <strain evidence="2 3">R7</strain>
    </source>
</reference>
<feature type="domain" description="DUF58" evidence="1">
    <location>
        <begin position="62"/>
        <end position="275"/>
    </location>
</feature>
<proteinExistence type="predicted"/>
<dbReference type="Pfam" id="PF01882">
    <property type="entry name" value="DUF58"/>
    <property type="match status" value="1"/>
</dbReference>
<dbReference type="Proteomes" id="UP000663400">
    <property type="component" value="Chromosome"/>
</dbReference>
<protein>
    <submittedName>
        <fullName evidence="2">DUF58 domain-containing protein</fullName>
    </submittedName>
</protein>
<gene>
    <name evidence="2" type="ORF">HIV01_017265</name>
</gene>